<protein>
    <submittedName>
        <fullName evidence="2">Putative Transcriptional regulator, AsnC family (Modular protein)</fullName>
    </submittedName>
</protein>
<dbReference type="EMBL" id="LN885086">
    <property type="protein sequence ID" value="CUQ68172.1"/>
    <property type="molecule type" value="Genomic_DNA"/>
</dbReference>
<name>A0A0S4KUS7_9BACT</name>
<evidence type="ECO:0000259" key="1">
    <source>
        <dbReference type="Pfam" id="PF01037"/>
    </source>
</evidence>
<dbReference type="InterPro" id="IPR019887">
    <property type="entry name" value="Tscrpt_reg_AsnC/Lrp_C"/>
</dbReference>
<evidence type="ECO:0000313" key="2">
    <source>
        <dbReference type="EMBL" id="CUQ68172.1"/>
    </source>
</evidence>
<gene>
    <name evidence="2" type="ORF">NITINOP_3200</name>
</gene>
<accession>A0A0S4KUS7</accession>
<sequence length="135" mass="14808">MRKPKSQKPASASLPASRPKRLLTAVQPLRYSPPDMESATIPYTIHAPETGAPLMSDRAYILINVIPGQTSSVVRALSQIKEVKTIDPCWGKPDIIAVVEVQDQEALTQLVLKRLHGIDGITQTDTHLVYKLAES</sequence>
<reference evidence="3" key="1">
    <citation type="submission" date="2015-09" db="EMBL/GenBank/DDBJ databases">
        <authorList>
            <person name="Daims H."/>
        </authorList>
    </citation>
    <scope>NUCLEOTIDE SEQUENCE [LARGE SCALE GENOMIC DNA]</scope>
</reference>
<dbReference type="SUPFAM" id="SSF54909">
    <property type="entry name" value="Dimeric alpha+beta barrel"/>
    <property type="match status" value="1"/>
</dbReference>
<dbReference type="Gene3D" id="3.30.70.920">
    <property type="match status" value="1"/>
</dbReference>
<dbReference type="KEGG" id="nio:NITINOP_3200"/>
<dbReference type="Pfam" id="PF01037">
    <property type="entry name" value="AsnC_trans_reg"/>
    <property type="match status" value="1"/>
</dbReference>
<feature type="domain" description="Transcription regulator AsnC/Lrp ligand binding" evidence="1">
    <location>
        <begin position="61"/>
        <end position="131"/>
    </location>
</feature>
<dbReference type="RefSeq" id="WP_231908687.1">
    <property type="nucleotide sequence ID" value="NZ_LN885086.1"/>
</dbReference>
<dbReference type="AlphaFoldDB" id="A0A0S4KUS7"/>
<dbReference type="InterPro" id="IPR011008">
    <property type="entry name" value="Dimeric_a/b-barrel"/>
</dbReference>
<evidence type="ECO:0000313" key="3">
    <source>
        <dbReference type="Proteomes" id="UP000066284"/>
    </source>
</evidence>
<keyword evidence="3" id="KW-1185">Reference proteome</keyword>
<dbReference type="STRING" id="1715989.NITINOP_3200"/>
<organism evidence="2 3">
    <name type="scientific">Candidatus Nitrospira inopinata</name>
    <dbReference type="NCBI Taxonomy" id="1715989"/>
    <lineage>
        <taxon>Bacteria</taxon>
        <taxon>Pseudomonadati</taxon>
        <taxon>Nitrospirota</taxon>
        <taxon>Nitrospiria</taxon>
        <taxon>Nitrospirales</taxon>
        <taxon>Nitrospiraceae</taxon>
        <taxon>Nitrospira</taxon>
    </lineage>
</organism>
<dbReference type="Proteomes" id="UP000066284">
    <property type="component" value="Chromosome 1"/>
</dbReference>
<proteinExistence type="predicted"/>